<reference evidence="1 2" key="1">
    <citation type="journal article" date="2010" name="Nature">
        <title>Genome sequencing and analysis of the model grass Brachypodium distachyon.</title>
        <authorList>
            <consortium name="International Brachypodium Initiative"/>
        </authorList>
    </citation>
    <scope>NUCLEOTIDE SEQUENCE [LARGE SCALE GENOMIC DNA]</scope>
    <source>
        <strain evidence="1 2">Bd21</strain>
    </source>
</reference>
<dbReference type="AlphaFoldDB" id="A0A2K2DEU7"/>
<keyword evidence="3" id="KW-1185">Reference proteome</keyword>
<sequence>MYCTDVRASCQRRIALRGCDSDLFVQLLLFFACLLTRSARASLSCVHSCYNTPSIQQKMSQVYQNLDVSRHDLVYNTFKFSQS</sequence>
<proteinExistence type="predicted"/>
<dbReference type="Proteomes" id="UP000008810">
    <property type="component" value="Chromosome 2"/>
</dbReference>
<evidence type="ECO:0000313" key="2">
    <source>
        <dbReference type="EnsemblPlants" id="PNT72769"/>
    </source>
</evidence>
<organism evidence="1">
    <name type="scientific">Brachypodium distachyon</name>
    <name type="common">Purple false brome</name>
    <name type="synonym">Trachynia distachya</name>
    <dbReference type="NCBI Taxonomy" id="15368"/>
    <lineage>
        <taxon>Eukaryota</taxon>
        <taxon>Viridiplantae</taxon>
        <taxon>Streptophyta</taxon>
        <taxon>Embryophyta</taxon>
        <taxon>Tracheophyta</taxon>
        <taxon>Spermatophyta</taxon>
        <taxon>Magnoliopsida</taxon>
        <taxon>Liliopsida</taxon>
        <taxon>Poales</taxon>
        <taxon>Poaceae</taxon>
        <taxon>BOP clade</taxon>
        <taxon>Pooideae</taxon>
        <taxon>Stipodae</taxon>
        <taxon>Brachypodieae</taxon>
        <taxon>Brachypodium</taxon>
    </lineage>
</organism>
<reference evidence="2" key="3">
    <citation type="submission" date="2018-08" db="UniProtKB">
        <authorList>
            <consortium name="EnsemblPlants"/>
        </authorList>
    </citation>
    <scope>IDENTIFICATION</scope>
    <source>
        <strain evidence="2">cv. Bd21</strain>
    </source>
</reference>
<dbReference type="EnsemblPlants" id="PNT72769">
    <property type="protein sequence ID" value="PNT72769"/>
    <property type="gene ID" value="BRADI_2g48895v3"/>
</dbReference>
<protein>
    <submittedName>
        <fullName evidence="1 2">Uncharacterized protein</fullName>
    </submittedName>
</protein>
<gene>
    <name evidence="1" type="ORF">BRADI_2g48895v3</name>
</gene>
<evidence type="ECO:0000313" key="3">
    <source>
        <dbReference type="Proteomes" id="UP000008810"/>
    </source>
</evidence>
<dbReference type="EMBL" id="CM000881">
    <property type="protein sequence ID" value="PNT72769.1"/>
    <property type="molecule type" value="Genomic_DNA"/>
</dbReference>
<evidence type="ECO:0000313" key="1">
    <source>
        <dbReference type="EMBL" id="PNT72769.1"/>
    </source>
</evidence>
<name>A0A2K2DEU7_BRADI</name>
<dbReference type="Gramene" id="PNT72769">
    <property type="protein sequence ID" value="PNT72769"/>
    <property type="gene ID" value="BRADI_2g48895v3"/>
</dbReference>
<dbReference type="PROSITE" id="PS51257">
    <property type="entry name" value="PROKAR_LIPOPROTEIN"/>
    <property type="match status" value="1"/>
</dbReference>
<reference evidence="1" key="2">
    <citation type="submission" date="2017-06" db="EMBL/GenBank/DDBJ databases">
        <title>WGS assembly of Brachypodium distachyon.</title>
        <authorList>
            <consortium name="The International Brachypodium Initiative"/>
            <person name="Lucas S."/>
            <person name="Harmon-Smith M."/>
            <person name="Lail K."/>
            <person name="Tice H."/>
            <person name="Grimwood J."/>
            <person name="Bruce D."/>
            <person name="Barry K."/>
            <person name="Shu S."/>
            <person name="Lindquist E."/>
            <person name="Wang M."/>
            <person name="Pitluck S."/>
            <person name="Vogel J.P."/>
            <person name="Garvin D.F."/>
            <person name="Mockler T.C."/>
            <person name="Schmutz J."/>
            <person name="Rokhsar D."/>
            <person name="Bevan M.W."/>
        </authorList>
    </citation>
    <scope>NUCLEOTIDE SEQUENCE</scope>
    <source>
        <strain evidence="1">Bd21</strain>
    </source>
</reference>
<accession>A0A2K2DEU7</accession>
<dbReference type="InParanoid" id="A0A2K2DEU7"/>